<proteinExistence type="predicted"/>
<evidence type="ECO:0000259" key="1">
    <source>
        <dbReference type="Pfam" id="PF20700"/>
    </source>
</evidence>
<gene>
    <name evidence="2" type="ORF">MEDL_18225</name>
</gene>
<organism evidence="2 3">
    <name type="scientific">Mytilus edulis</name>
    <name type="common">Blue mussel</name>
    <dbReference type="NCBI Taxonomy" id="6550"/>
    <lineage>
        <taxon>Eukaryota</taxon>
        <taxon>Metazoa</taxon>
        <taxon>Spiralia</taxon>
        <taxon>Lophotrochozoa</taxon>
        <taxon>Mollusca</taxon>
        <taxon>Bivalvia</taxon>
        <taxon>Autobranchia</taxon>
        <taxon>Pteriomorphia</taxon>
        <taxon>Mytilida</taxon>
        <taxon>Mytiloidea</taxon>
        <taxon>Mytilidae</taxon>
        <taxon>Mytilinae</taxon>
        <taxon>Mytilus</taxon>
    </lineage>
</organism>
<dbReference type="Pfam" id="PF20700">
    <property type="entry name" value="Mutator"/>
    <property type="match status" value="1"/>
</dbReference>
<accession>A0A8S3R6L4</accession>
<feature type="domain" description="Mutator-like transposase" evidence="1">
    <location>
        <begin position="77"/>
        <end position="270"/>
    </location>
</feature>
<dbReference type="EMBL" id="CAJPWZ010000930">
    <property type="protein sequence ID" value="CAG2203725.1"/>
    <property type="molecule type" value="Genomic_DNA"/>
</dbReference>
<dbReference type="AlphaFoldDB" id="A0A8S3R6L4"/>
<dbReference type="Proteomes" id="UP000683360">
    <property type="component" value="Unassembled WGS sequence"/>
</dbReference>
<dbReference type="OrthoDB" id="6145092at2759"/>
<sequence>MDRERNKSGFFIRNKSKKSKRHSFLKKLNNDRKNTSFQNADLQDHNQYTHYLTDIGCEVSIDEEIIDANKSNTWMEGRRVVELDVLAREMYCCRCNLPLHLSNTVGERLFGLASVLLIKCDNSACLATTDVHTGKRTPNGSYCINSKVAIGMTHAGMGPSHVNNFLTECNLPPISDTTLRKKEKEFSKTIHDVAMTSCREAQHQEILLSHGKVAASFDGGWQKRGSGWNYNSNTGHATMIRKETGKIMLWDQRSRSCKTCEYHLANQTTIPDQLSILKWYKELKQDDTREYILRCFMYAITGGTTEDDIKVSLDRIVPHIFGNHDSCREVTWCKYEEDPTNFKYRSLPGGNPLTNESLKEELLVLVSKYTSRSNAIAELGSTQANESFNQMASSKAPKSRHYGGSCSLKNRLSAAVLQKNEGYSYLPKVNEASNLSPGDFTTSLTLKMDAKRKKKKADIK</sequence>
<dbReference type="InterPro" id="IPR049012">
    <property type="entry name" value="Mutator_transp_dom"/>
</dbReference>
<evidence type="ECO:0000313" key="2">
    <source>
        <dbReference type="EMBL" id="CAG2203725.1"/>
    </source>
</evidence>
<reference evidence="2" key="1">
    <citation type="submission" date="2021-03" db="EMBL/GenBank/DDBJ databases">
        <authorList>
            <person name="Bekaert M."/>
        </authorList>
    </citation>
    <scope>NUCLEOTIDE SEQUENCE</scope>
</reference>
<comment type="caution">
    <text evidence="2">The sequence shown here is derived from an EMBL/GenBank/DDBJ whole genome shotgun (WGS) entry which is preliminary data.</text>
</comment>
<evidence type="ECO:0000313" key="3">
    <source>
        <dbReference type="Proteomes" id="UP000683360"/>
    </source>
</evidence>
<keyword evidence="3" id="KW-1185">Reference proteome</keyword>
<protein>
    <recommendedName>
        <fullName evidence="1">Mutator-like transposase domain-containing protein</fullName>
    </recommendedName>
</protein>
<name>A0A8S3R6L4_MYTED</name>